<comment type="caution">
    <text evidence="2">The sequence shown here is derived from an EMBL/GenBank/DDBJ whole genome shotgun (WGS) entry which is preliminary data.</text>
</comment>
<dbReference type="AlphaFoldDB" id="A0A916Z9P9"/>
<reference evidence="2" key="2">
    <citation type="submission" date="2020-09" db="EMBL/GenBank/DDBJ databases">
        <authorList>
            <person name="Sun Q."/>
            <person name="Zhou Y."/>
        </authorList>
    </citation>
    <scope>NUCLEOTIDE SEQUENCE</scope>
    <source>
        <strain evidence="2">CGMCC 1.15360</strain>
    </source>
</reference>
<evidence type="ECO:0000313" key="2">
    <source>
        <dbReference type="EMBL" id="GGD81816.1"/>
    </source>
</evidence>
<gene>
    <name evidence="2" type="ORF">GCM10010990_34680</name>
</gene>
<dbReference type="Proteomes" id="UP000612349">
    <property type="component" value="Unassembled WGS sequence"/>
</dbReference>
<name>A0A916Z9P9_9SPHN</name>
<proteinExistence type="predicted"/>
<protein>
    <recommendedName>
        <fullName evidence="4">DUF736 domain-containing protein</fullName>
    </recommendedName>
</protein>
<evidence type="ECO:0000256" key="1">
    <source>
        <dbReference type="SAM" id="MobiDB-lite"/>
    </source>
</evidence>
<accession>A0A916Z9P9</accession>
<dbReference type="Pfam" id="PF05284">
    <property type="entry name" value="DUF736"/>
    <property type="match status" value="1"/>
</dbReference>
<evidence type="ECO:0008006" key="4">
    <source>
        <dbReference type="Google" id="ProtNLM"/>
    </source>
</evidence>
<dbReference type="InterPro" id="IPR007948">
    <property type="entry name" value="DUF736"/>
</dbReference>
<organism evidence="2 3">
    <name type="scientific">Croceicoccus mobilis</name>
    <dbReference type="NCBI Taxonomy" id="1703339"/>
    <lineage>
        <taxon>Bacteria</taxon>
        <taxon>Pseudomonadati</taxon>
        <taxon>Pseudomonadota</taxon>
        <taxon>Alphaproteobacteria</taxon>
        <taxon>Sphingomonadales</taxon>
        <taxon>Erythrobacteraceae</taxon>
        <taxon>Croceicoccus</taxon>
    </lineage>
</organism>
<evidence type="ECO:0000313" key="3">
    <source>
        <dbReference type="Proteomes" id="UP000612349"/>
    </source>
</evidence>
<keyword evidence="3" id="KW-1185">Reference proteome</keyword>
<feature type="region of interest" description="Disordered" evidence="1">
    <location>
        <begin position="112"/>
        <end position="165"/>
    </location>
</feature>
<dbReference type="RefSeq" id="WP_066769651.1">
    <property type="nucleotide sequence ID" value="NZ_BMIP01000011.1"/>
</dbReference>
<dbReference type="EMBL" id="BMIP01000011">
    <property type="protein sequence ID" value="GGD81816.1"/>
    <property type="molecule type" value="Genomic_DNA"/>
</dbReference>
<dbReference type="OrthoDB" id="7408907at2"/>
<reference evidence="2" key="1">
    <citation type="journal article" date="2014" name="Int. J. Syst. Evol. Microbiol.">
        <title>Complete genome sequence of Corynebacterium casei LMG S-19264T (=DSM 44701T), isolated from a smear-ripened cheese.</title>
        <authorList>
            <consortium name="US DOE Joint Genome Institute (JGI-PGF)"/>
            <person name="Walter F."/>
            <person name="Albersmeier A."/>
            <person name="Kalinowski J."/>
            <person name="Ruckert C."/>
        </authorList>
    </citation>
    <scope>NUCLEOTIDE SEQUENCE</scope>
    <source>
        <strain evidence="2">CGMCC 1.15360</strain>
    </source>
</reference>
<sequence>MNIGSIKQNDDGILIGRVTTLAFSITIALREVSSNNERAPAYDIMALSSDRRSWVKVGAVWEYHSNDTGEVFLSGRIDDPSLEKPVDVAMFQQNDGSYNVAWRRPQRKRTLPAAMAGEDSLPPLNATDDTPTGNDTAPAGDGLGDSTAPAPKSKSGAKTKEAADA</sequence>